<feature type="transmembrane region" description="Helical" evidence="1">
    <location>
        <begin position="28"/>
        <end position="51"/>
    </location>
</feature>
<name>A0A8S1SYZ9_9CILI</name>
<dbReference type="EMBL" id="CAJJDO010000013">
    <property type="protein sequence ID" value="CAD8144559.1"/>
    <property type="molecule type" value="Genomic_DNA"/>
</dbReference>
<evidence type="ECO:0000256" key="1">
    <source>
        <dbReference type="SAM" id="Phobius"/>
    </source>
</evidence>
<comment type="caution">
    <text evidence="2">The sequence shown here is derived from an EMBL/GenBank/DDBJ whole genome shotgun (WGS) entry which is preliminary data.</text>
</comment>
<evidence type="ECO:0008006" key="4">
    <source>
        <dbReference type="Google" id="ProtNLM"/>
    </source>
</evidence>
<gene>
    <name evidence="2" type="ORF">PPENT_87.1.T0130284</name>
</gene>
<proteinExistence type="predicted"/>
<evidence type="ECO:0000313" key="3">
    <source>
        <dbReference type="Proteomes" id="UP000689195"/>
    </source>
</evidence>
<dbReference type="Proteomes" id="UP000689195">
    <property type="component" value="Unassembled WGS sequence"/>
</dbReference>
<keyword evidence="1" id="KW-0472">Membrane</keyword>
<feature type="transmembrane region" description="Helical" evidence="1">
    <location>
        <begin position="200"/>
        <end position="221"/>
    </location>
</feature>
<keyword evidence="1" id="KW-1133">Transmembrane helix</keyword>
<accession>A0A8S1SYZ9</accession>
<organism evidence="2 3">
    <name type="scientific">Paramecium pentaurelia</name>
    <dbReference type="NCBI Taxonomy" id="43138"/>
    <lineage>
        <taxon>Eukaryota</taxon>
        <taxon>Sar</taxon>
        <taxon>Alveolata</taxon>
        <taxon>Ciliophora</taxon>
        <taxon>Intramacronucleata</taxon>
        <taxon>Oligohymenophorea</taxon>
        <taxon>Peniculida</taxon>
        <taxon>Parameciidae</taxon>
        <taxon>Paramecium</taxon>
    </lineage>
</organism>
<protein>
    <recommendedName>
        <fullName evidence="4">Transmembrane protein</fullName>
    </recommendedName>
</protein>
<reference evidence="2" key="1">
    <citation type="submission" date="2021-01" db="EMBL/GenBank/DDBJ databases">
        <authorList>
            <consortium name="Genoscope - CEA"/>
            <person name="William W."/>
        </authorList>
    </citation>
    <scope>NUCLEOTIDE SEQUENCE</scope>
</reference>
<keyword evidence="1" id="KW-0812">Transmembrane</keyword>
<dbReference type="AlphaFoldDB" id="A0A8S1SYZ9"/>
<sequence>MSDNDKSNFIETTGYCSIKVLEPNFVTILFYILIVSLIGIASLRAPEVIYLQVFIYNRRRYYCLYNDKCTNSKYGVHISIKLLLQIMKIVYQNDQLLIMIQLLYIPQLFQQVCVQEVIQQTFYRYCHYYHFESFFYNISLLIYYVRRQNKLEDLKDQNRNLVKESALMTILQQQIQNQNDQNEIQAKIYKKLYADQCERFPLVFILITLGNFILNEILLLLRSCPYQYLHISFLINNQNRDKGLCEP</sequence>
<keyword evidence="3" id="KW-1185">Reference proteome</keyword>
<evidence type="ECO:0000313" key="2">
    <source>
        <dbReference type="EMBL" id="CAD8144559.1"/>
    </source>
</evidence>